<evidence type="ECO:0000313" key="5">
    <source>
        <dbReference type="EnsemblProtists" id="EKX36685"/>
    </source>
</evidence>
<dbReference type="AlphaFoldDB" id="L1ILK9"/>
<sequence length="393" mass="43750">MHRLIGILVIMASAAAVPMSSSSSKHVSLPVSSLQGAPVPPSLCQECKEIIGTLQNIVSDANKTYSDQVQKFFLENVCPQLPPEKQSDCKAFVVQTLPKIWADIIDDVLDPTLTCKSLQLCKTETRGLQDVVECKLCQQAAKFIDKEILESPDVEAKVTERLKKVCDDIPNANATVIAKCRTVIDSETPKFLEDLGKVISDRICIEAELCPNDVLKRKTKANPAACKDCKKLIVQLRNVMTDLNSTYSQAVDQFLIEHVCTPLPQEFRKECQDVVDKSVAEIWAEILTDVLDETKVCTDLKLCDSSSYKGVVECRICKESTKFIDDKIFEDPKIQEKVATRLEKICKRIPDANPAIIEKCQTMVEQDTPDLMADIGQRISNELCQEAQICPGR</sequence>
<evidence type="ECO:0000256" key="1">
    <source>
        <dbReference type="ARBA" id="ARBA00023157"/>
    </source>
</evidence>
<evidence type="ECO:0000259" key="3">
    <source>
        <dbReference type="PROSITE" id="PS50015"/>
    </source>
</evidence>
<dbReference type="Proteomes" id="UP000011087">
    <property type="component" value="Unassembled WGS sequence"/>
</dbReference>
<dbReference type="OMA" id="DICVHAG"/>
<keyword evidence="1" id="KW-1015">Disulfide bond</keyword>
<dbReference type="InterPro" id="IPR051428">
    <property type="entry name" value="Sphingo_Act-Surfact_Prot"/>
</dbReference>
<feature type="domain" description="Saposin B-type" evidence="3">
    <location>
        <begin position="40"/>
        <end position="125"/>
    </location>
</feature>
<evidence type="ECO:0000313" key="4">
    <source>
        <dbReference type="EMBL" id="EKX36685.1"/>
    </source>
</evidence>
<dbReference type="InterPro" id="IPR008139">
    <property type="entry name" value="SaposinB_dom"/>
</dbReference>
<dbReference type="SMART" id="SM00741">
    <property type="entry name" value="SapB"/>
    <property type="match status" value="4"/>
</dbReference>
<reference evidence="4 6" key="1">
    <citation type="journal article" date="2012" name="Nature">
        <title>Algal genomes reveal evolutionary mosaicism and the fate of nucleomorphs.</title>
        <authorList>
            <consortium name="DOE Joint Genome Institute"/>
            <person name="Curtis B.A."/>
            <person name="Tanifuji G."/>
            <person name="Burki F."/>
            <person name="Gruber A."/>
            <person name="Irimia M."/>
            <person name="Maruyama S."/>
            <person name="Arias M.C."/>
            <person name="Ball S.G."/>
            <person name="Gile G.H."/>
            <person name="Hirakawa Y."/>
            <person name="Hopkins J.F."/>
            <person name="Kuo A."/>
            <person name="Rensing S.A."/>
            <person name="Schmutz J."/>
            <person name="Symeonidi A."/>
            <person name="Elias M."/>
            <person name="Eveleigh R.J."/>
            <person name="Herman E.K."/>
            <person name="Klute M.J."/>
            <person name="Nakayama T."/>
            <person name="Obornik M."/>
            <person name="Reyes-Prieto A."/>
            <person name="Armbrust E.V."/>
            <person name="Aves S.J."/>
            <person name="Beiko R.G."/>
            <person name="Coutinho P."/>
            <person name="Dacks J.B."/>
            <person name="Durnford D.G."/>
            <person name="Fast N.M."/>
            <person name="Green B.R."/>
            <person name="Grisdale C.J."/>
            <person name="Hempel F."/>
            <person name="Henrissat B."/>
            <person name="Hoppner M.P."/>
            <person name="Ishida K."/>
            <person name="Kim E."/>
            <person name="Koreny L."/>
            <person name="Kroth P.G."/>
            <person name="Liu Y."/>
            <person name="Malik S.B."/>
            <person name="Maier U.G."/>
            <person name="McRose D."/>
            <person name="Mock T."/>
            <person name="Neilson J.A."/>
            <person name="Onodera N.T."/>
            <person name="Poole A.M."/>
            <person name="Pritham E.J."/>
            <person name="Richards T.A."/>
            <person name="Rocap G."/>
            <person name="Roy S.W."/>
            <person name="Sarai C."/>
            <person name="Schaack S."/>
            <person name="Shirato S."/>
            <person name="Slamovits C.H."/>
            <person name="Spencer D.F."/>
            <person name="Suzuki S."/>
            <person name="Worden A.Z."/>
            <person name="Zauner S."/>
            <person name="Barry K."/>
            <person name="Bell C."/>
            <person name="Bharti A.K."/>
            <person name="Crow J.A."/>
            <person name="Grimwood J."/>
            <person name="Kramer R."/>
            <person name="Lindquist E."/>
            <person name="Lucas S."/>
            <person name="Salamov A."/>
            <person name="McFadden G.I."/>
            <person name="Lane C.E."/>
            <person name="Keeling P.J."/>
            <person name="Gray M.W."/>
            <person name="Grigoriev I.V."/>
            <person name="Archibald J.M."/>
        </authorList>
    </citation>
    <scope>NUCLEOTIDE SEQUENCE</scope>
    <source>
        <strain evidence="4 6">CCMP2712</strain>
    </source>
</reference>
<dbReference type="PANTHER" id="PTHR11480">
    <property type="entry name" value="SAPOSIN-RELATED"/>
    <property type="match status" value="1"/>
</dbReference>
<dbReference type="STRING" id="905079.L1ILK9"/>
<dbReference type="InterPro" id="IPR011001">
    <property type="entry name" value="Saposin-like"/>
</dbReference>
<evidence type="ECO:0000256" key="2">
    <source>
        <dbReference type="SAM" id="SignalP"/>
    </source>
</evidence>
<keyword evidence="2" id="KW-0732">Signal</keyword>
<reference evidence="5" key="3">
    <citation type="submission" date="2015-06" db="UniProtKB">
        <authorList>
            <consortium name="EnsemblProtists"/>
        </authorList>
    </citation>
    <scope>IDENTIFICATION</scope>
</reference>
<dbReference type="RefSeq" id="XP_005823665.1">
    <property type="nucleotide sequence ID" value="XM_005823608.1"/>
</dbReference>
<accession>L1ILK9</accession>
<dbReference type="PaxDb" id="55529-EKX36685"/>
<dbReference type="Gene3D" id="1.10.225.10">
    <property type="entry name" value="Saposin-like"/>
    <property type="match status" value="4"/>
</dbReference>
<dbReference type="KEGG" id="gtt:GUITHDRAFT_155159"/>
<keyword evidence="6" id="KW-1185">Reference proteome</keyword>
<proteinExistence type="predicted"/>
<protein>
    <recommendedName>
        <fullName evidence="3">Saposin B-type domain-containing protein</fullName>
    </recommendedName>
</protein>
<name>L1ILK9_GUITC</name>
<evidence type="ECO:0000313" key="6">
    <source>
        <dbReference type="Proteomes" id="UP000011087"/>
    </source>
</evidence>
<reference evidence="6" key="2">
    <citation type="submission" date="2012-11" db="EMBL/GenBank/DDBJ databases">
        <authorList>
            <person name="Kuo A."/>
            <person name="Curtis B.A."/>
            <person name="Tanifuji G."/>
            <person name="Burki F."/>
            <person name="Gruber A."/>
            <person name="Irimia M."/>
            <person name="Maruyama S."/>
            <person name="Arias M.C."/>
            <person name="Ball S.G."/>
            <person name="Gile G.H."/>
            <person name="Hirakawa Y."/>
            <person name="Hopkins J.F."/>
            <person name="Rensing S.A."/>
            <person name="Schmutz J."/>
            <person name="Symeonidi A."/>
            <person name="Elias M."/>
            <person name="Eveleigh R.J."/>
            <person name="Herman E.K."/>
            <person name="Klute M.J."/>
            <person name="Nakayama T."/>
            <person name="Obornik M."/>
            <person name="Reyes-Prieto A."/>
            <person name="Armbrust E.V."/>
            <person name="Aves S.J."/>
            <person name="Beiko R.G."/>
            <person name="Coutinho P."/>
            <person name="Dacks J.B."/>
            <person name="Durnford D.G."/>
            <person name="Fast N.M."/>
            <person name="Green B.R."/>
            <person name="Grisdale C."/>
            <person name="Hempe F."/>
            <person name="Henrissat B."/>
            <person name="Hoppner M.P."/>
            <person name="Ishida K.-I."/>
            <person name="Kim E."/>
            <person name="Koreny L."/>
            <person name="Kroth P.G."/>
            <person name="Liu Y."/>
            <person name="Malik S.-B."/>
            <person name="Maier U.G."/>
            <person name="McRose D."/>
            <person name="Mock T."/>
            <person name="Neilson J.A."/>
            <person name="Onodera N.T."/>
            <person name="Poole A.M."/>
            <person name="Pritham E.J."/>
            <person name="Richards T.A."/>
            <person name="Rocap G."/>
            <person name="Roy S.W."/>
            <person name="Sarai C."/>
            <person name="Schaack S."/>
            <person name="Shirato S."/>
            <person name="Slamovits C.H."/>
            <person name="Spencer D.F."/>
            <person name="Suzuki S."/>
            <person name="Worden A.Z."/>
            <person name="Zauner S."/>
            <person name="Barry K."/>
            <person name="Bell C."/>
            <person name="Bharti A.K."/>
            <person name="Crow J.A."/>
            <person name="Grimwood J."/>
            <person name="Kramer R."/>
            <person name="Lindquist E."/>
            <person name="Lucas S."/>
            <person name="Salamov A."/>
            <person name="McFadden G.I."/>
            <person name="Lane C.E."/>
            <person name="Keeling P.J."/>
            <person name="Gray M.W."/>
            <person name="Grigoriev I.V."/>
            <person name="Archibald J.M."/>
        </authorList>
    </citation>
    <scope>NUCLEOTIDE SEQUENCE</scope>
    <source>
        <strain evidence="6">CCMP2712</strain>
    </source>
</reference>
<feature type="domain" description="Saposin B-type" evidence="3">
    <location>
        <begin position="222"/>
        <end position="307"/>
    </location>
</feature>
<organism evidence="4">
    <name type="scientific">Guillardia theta (strain CCMP2712)</name>
    <name type="common">Cryptophyte</name>
    <dbReference type="NCBI Taxonomy" id="905079"/>
    <lineage>
        <taxon>Eukaryota</taxon>
        <taxon>Cryptophyceae</taxon>
        <taxon>Pyrenomonadales</taxon>
        <taxon>Geminigeraceae</taxon>
        <taxon>Guillardia</taxon>
    </lineage>
</organism>
<feature type="domain" description="Saposin B-type" evidence="3">
    <location>
        <begin position="130"/>
        <end position="214"/>
    </location>
</feature>
<dbReference type="GeneID" id="17293465"/>
<gene>
    <name evidence="4" type="ORF">GUITHDRAFT_155159</name>
</gene>
<feature type="domain" description="Saposin B-type" evidence="3">
    <location>
        <begin position="310"/>
        <end position="393"/>
    </location>
</feature>
<dbReference type="EnsemblProtists" id="EKX36685">
    <property type="protein sequence ID" value="EKX36685"/>
    <property type="gene ID" value="GUITHDRAFT_155159"/>
</dbReference>
<feature type="signal peptide" evidence="2">
    <location>
        <begin position="1"/>
        <end position="16"/>
    </location>
</feature>
<dbReference type="OrthoDB" id="69496at2759"/>
<dbReference type="PROSITE" id="PS50015">
    <property type="entry name" value="SAP_B"/>
    <property type="match status" value="4"/>
</dbReference>
<feature type="chain" id="PRO_5008770226" description="Saposin B-type domain-containing protein" evidence="2">
    <location>
        <begin position="17"/>
        <end position="393"/>
    </location>
</feature>
<dbReference type="HOGENOM" id="CLU_702929_0_0_1"/>
<dbReference type="SUPFAM" id="SSF47862">
    <property type="entry name" value="Saposin"/>
    <property type="match status" value="3"/>
</dbReference>
<dbReference type="EMBL" id="JH993069">
    <property type="protein sequence ID" value="EKX36685.1"/>
    <property type="molecule type" value="Genomic_DNA"/>
</dbReference>